<feature type="domain" description="DUF6533" evidence="2">
    <location>
        <begin position="16"/>
        <end position="58"/>
    </location>
</feature>
<dbReference type="Pfam" id="PF20151">
    <property type="entry name" value="DUF6533"/>
    <property type="match status" value="1"/>
</dbReference>
<evidence type="ECO:0000313" key="3">
    <source>
        <dbReference type="EMBL" id="TFK36421.1"/>
    </source>
</evidence>
<feature type="transmembrane region" description="Helical" evidence="1">
    <location>
        <begin position="49"/>
        <end position="70"/>
    </location>
</feature>
<keyword evidence="1" id="KW-1133">Transmembrane helix</keyword>
<feature type="transmembrane region" description="Helical" evidence="1">
    <location>
        <begin position="118"/>
        <end position="139"/>
    </location>
</feature>
<protein>
    <recommendedName>
        <fullName evidence="2">DUF6533 domain-containing protein</fullName>
    </recommendedName>
</protein>
<accession>A0A5C3M5M3</accession>
<keyword evidence="1" id="KW-0812">Transmembrane</keyword>
<feature type="transmembrane region" description="Helical" evidence="1">
    <location>
        <begin position="159"/>
        <end position="187"/>
    </location>
</feature>
<sequence length="274" mass="31065">MDLETLVEQGTAINLVAASCMTCILYDHFITLDQEIARMWPARMSVAKILFLLNRYLVQAMLIFNCISASQPYLSPGVCVFYLRWLVVTLTVTGAIVQGILVLRVWALHRNNKLAKGITYFFYASGTATLVGLVITDYINEDVLINKALNSLPGCYATSVPSIIAGFWIVPLVVESVLFMLVISRAFVWWKNGSSAPRILSLLARDSTVYFTVFVLLRPCRTDRPHTLLYFLAFLHFWLQTSLYFNLVHRSCLAFLSSHQQQLGVSWDRICYSI</sequence>
<name>A0A5C3M5M3_9AGAR</name>
<dbReference type="OrthoDB" id="3037019at2759"/>
<evidence type="ECO:0000259" key="2">
    <source>
        <dbReference type="Pfam" id="PF20151"/>
    </source>
</evidence>
<gene>
    <name evidence="3" type="ORF">BDQ12DRAFT_737007</name>
</gene>
<dbReference type="AlphaFoldDB" id="A0A5C3M5M3"/>
<evidence type="ECO:0000256" key="1">
    <source>
        <dbReference type="SAM" id="Phobius"/>
    </source>
</evidence>
<dbReference type="EMBL" id="ML213614">
    <property type="protein sequence ID" value="TFK36421.1"/>
    <property type="molecule type" value="Genomic_DNA"/>
</dbReference>
<dbReference type="Proteomes" id="UP000308652">
    <property type="component" value="Unassembled WGS sequence"/>
</dbReference>
<keyword evidence="4" id="KW-1185">Reference proteome</keyword>
<dbReference type="InterPro" id="IPR045340">
    <property type="entry name" value="DUF6533"/>
</dbReference>
<organism evidence="3 4">
    <name type="scientific">Crucibulum laeve</name>
    <dbReference type="NCBI Taxonomy" id="68775"/>
    <lineage>
        <taxon>Eukaryota</taxon>
        <taxon>Fungi</taxon>
        <taxon>Dikarya</taxon>
        <taxon>Basidiomycota</taxon>
        <taxon>Agaricomycotina</taxon>
        <taxon>Agaricomycetes</taxon>
        <taxon>Agaricomycetidae</taxon>
        <taxon>Agaricales</taxon>
        <taxon>Agaricineae</taxon>
        <taxon>Nidulariaceae</taxon>
        <taxon>Crucibulum</taxon>
    </lineage>
</organism>
<evidence type="ECO:0000313" key="4">
    <source>
        <dbReference type="Proteomes" id="UP000308652"/>
    </source>
</evidence>
<proteinExistence type="predicted"/>
<keyword evidence="1" id="KW-0472">Membrane</keyword>
<feature type="transmembrane region" description="Helical" evidence="1">
    <location>
        <begin position="229"/>
        <end position="248"/>
    </location>
</feature>
<feature type="transmembrane region" description="Helical" evidence="1">
    <location>
        <begin position="12"/>
        <end position="29"/>
    </location>
</feature>
<reference evidence="3 4" key="1">
    <citation type="journal article" date="2019" name="Nat. Ecol. Evol.">
        <title>Megaphylogeny resolves global patterns of mushroom evolution.</title>
        <authorList>
            <person name="Varga T."/>
            <person name="Krizsan K."/>
            <person name="Foldi C."/>
            <person name="Dima B."/>
            <person name="Sanchez-Garcia M."/>
            <person name="Sanchez-Ramirez S."/>
            <person name="Szollosi G.J."/>
            <person name="Szarkandi J.G."/>
            <person name="Papp V."/>
            <person name="Albert L."/>
            <person name="Andreopoulos W."/>
            <person name="Angelini C."/>
            <person name="Antonin V."/>
            <person name="Barry K.W."/>
            <person name="Bougher N.L."/>
            <person name="Buchanan P."/>
            <person name="Buyck B."/>
            <person name="Bense V."/>
            <person name="Catcheside P."/>
            <person name="Chovatia M."/>
            <person name="Cooper J."/>
            <person name="Damon W."/>
            <person name="Desjardin D."/>
            <person name="Finy P."/>
            <person name="Geml J."/>
            <person name="Haridas S."/>
            <person name="Hughes K."/>
            <person name="Justo A."/>
            <person name="Karasinski D."/>
            <person name="Kautmanova I."/>
            <person name="Kiss B."/>
            <person name="Kocsube S."/>
            <person name="Kotiranta H."/>
            <person name="LaButti K.M."/>
            <person name="Lechner B.E."/>
            <person name="Liimatainen K."/>
            <person name="Lipzen A."/>
            <person name="Lukacs Z."/>
            <person name="Mihaltcheva S."/>
            <person name="Morgado L.N."/>
            <person name="Niskanen T."/>
            <person name="Noordeloos M.E."/>
            <person name="Ohm R.A."/>
            <person name="Ortiz-Santana B."/>
            <person name="Ovrebo C."/>
            <person name="Racz N."/>
            <person name="Riley R."/>
            <person name="Savchenko A."/>
            <person name="Shiryaev A."/>
            <person name="Soop K."/>
            <person name="Spirin V."/>
            <person name="Szebenyi C."/>
            <person name="Tomsovsky M."/>
            <person name="Tulloss R.E."/>
            <person name="Uehling J."/>
            <person name="Grigoriev I.V."/>
            <person name="Vagvolgyi C."/>
            <person name="Papp T."/>
            <person name="Martin F.M."/>
            <person name="Miettinen O."/>
            <person name="Hibbett D.S."/>
            <person name="Nagy L.G."/>
        </authorList>
    </citation>
    <scope>NUCLEOTIDE SEQUENCE [LARGE SCALE GENOMIC DNA]</scope>
    <source>
        <strain evidence="3 4">CBS 166.37</strain>
    </source>
</reference>
<feature type="transmembrane region" description="Helical" evidence="1">
    <location>
        <begin position="82"/>
        <end position="106"/>
    </location>
</feature>